<dbReference type="InterPro" id="IPR006119">
    <property type="entry name" value="Resolv_N"/>
</dbReference>
<dbReference type="CDD" id="cd03768">
    <property type="entry name" value="SR_ResInv"/>
    <property type="match status" value="1"/>
</dbReference>
<evidence type="ECO:0000313" key="3">
    <source>
        <dbReference type="Proteomes" id="UP000576368"/>
    </source>
</evidence>
<dbReference type="SUPFAM" id="SSF53041">
    <property type="entry name" value="Resolvase-like"/>
    <property type="match status" value="1"/>
</dbReference>
<dbReference type="InterPro" id="IPR036162">
    <property type="entry name" value="Resolvase-like_N_sf"/>
</dbReference>
<sequence length="215" mass="24839">MKQEIKEVVIFARVSSTGDRQDYQRQVNDLTDYATRNGMKVKRVFAEKVSGGKRNEEREELMNMIAYVKEHKVKKILASELSRVGRNTLQVLKTIEILNENGISLFIQNYGIETLTDEGKINPMSQLLVTILAEIARMERKTIQERMESGYRNYRENGGKVGRKVGYRKDERKLLQEYVDEVKLLRKGYSLRNVAKITGHSVSTIQKIKLVLAKQ</sequence>
<protein>
    <submittedName>
        <fullName evidence="2">DNA invertase Pin-like site-specific DNA recombinase</fullName>
    </submittedName>
</protein>
<feature type="domain" description="Resolvase/invertase-type recombinase catalytic" evidence="1">
    <location>
        <begin position="7"/>
        <end position="158"/>
    </location>
</feature>
<dbReference type="InterPro" id="IPR050639">
    <property type="entry name" value="SSR_resolvase"/>
</dbReference>
<dbReference type="EMBL" id="JAATLI010000004">
    <property type="protein sequence ID" value="NJC17722.1"/>
    <property type="molecule type" value="Genomic_DNA"/>
</dbReference>
<dbReference type="PANTHER" id="PTHR30461">
    <property type="entry name" value="DNA-INVERTASE FROM LAMBDOID PROPHAGE"/>
    <property type="match status" value="1"/>
</dbReference>
<organism evidence="2 3">
    <name type="scientific">Butyricimonas paravirosa</name>
    <dbReference type="NCBI Taxonomy" id="1472417"/>
    <lineage>
        <taxon>Bacteria</taxon>
        <taxon>Pseudomonadati</taxon>
        <taxon>Bacteroidota</taxon>
        <taxon>Bacteroidia</taxon>
        <taxon>Bacteroidales</taxon>
        <taxon>Odoribacteraceae</taxon>
        <taxon>Butyricimonas</taxon>
    </lineage>
</organism>
<proteinExistence type="predicted"/>
<dbReference type="Gene3D" id="3.40.50.1390">
    <property type="entry name" value="Resolvase, N-terminal catalytic domain"/>
    <property type="match status" value="1"/>
</dbReference>
<dbReference type="PANTHER" id="PTHR30461:SF19">
    <property type="entry name" value="SITE-SPECIFIC RECOMBINASE RESOLVASE FAMILY"/>
    <property type="match status" value="1"/>
</dbReference>
<dbReference type="Proteomes" id="UP000576368">
    <property type="component" value="Unassembled WGS sequence"/>
</dbReference>
<dbReference type="Pfam" id="PF00239">
    <property type="entry name" value="Resolvase"/>
    <property type="match status" value="1"/>
</dbReference>
<comment type="caution">
    <text evidence="2">The sequence shown here is derived from an EMBL/GenBank/DDBJ whole genome shotgun (WGS) entry which is preliminary data.</text>
</comment>
<dbReference type="AlphaFoldDB" id="A0A7X5YAX3"/>
<dbReference type="PROSITE" id="PS51736">
    <property type="entry name" value="RECOMBINASES_3"/>
    <property type="match status" value="1"/>
</dbReference>
<dbReference type="GO" id="GO:0000150">
    <property type="term" value="F:DNA strand exchange activity"/>
    <property type="evidence" value="ECO:0007669"/>
    <property type="project" value="InterPro"/>
</dbReference>
<dbReference type="SMART" id="SM00857">
    <property type="entry name" value="Resolvase"/>
    <property type="match status" value="1"/>
</dbReference>
<name>A0A7X5YAX3_9BACT</name>
<evidence type="ECO:0000313" key="2">
    <source>
        <dbReference type="EMBL" id="NJC17722.1"/>
    </source>
</evidence>
<dbReference type="GO" id="GO:0003677">
    <property type="term" value="F:DNA binding"/>
    <property type="evidence" value="ECO:0007669"/>
    <property type="project" value="InterPro"/>
</dbReference>
<reference evidence="2 3" key="1">
    <citation type="submission" date="2020-03" db="EMBL/GenBank/DDBJ databases">
        <title>Genomic Encyclopedia of Type Strains, Phase IV (KMG-IV): sequencing the most valuable type-strain genomes for metagenomic binning, comparative biology and taxonomic classification.</title>
        <authorList>
            <person name="Goeker M."/>
        </authorList>
    </citation>
    <scope>NUCLEOTIDE SEQUENCE [LARGE SCALE GENOMIC DNA]</scope>
    <source>
        <strain evidence="2 3">DSM 105722</strain>
    </source>
</reference>
<gene>
    <name evidence="2" type="ORF">GGR15_001337</name>
</gene>
<accession>A0A7X5YAX3</accession>
<evidence type="ECO:0000259" key="1">
    <source>
        <dbReference type="PROSITE" id="PS51736"/>
    </source>
</evidence>